<evidence type="ECO:0000313" key="3">
    <source>
        <dbReference type="EMBL" id="QTD43776.1"/>
    </source>
</evidence>
<reference evidence="3" key="1">
    <citation type="submission" date="2021-03" db="EMBL/GenBank/DDBJ databases">
        <title>Ottowia sp. 27C isolated from the cloaca of a Giant Asian pond turtle (Heosemys grandis).</title>
        <authorList>
            <person name="Spergser J."/>
            <person name="Busse H.-J."/>
        </authorList>
    </citation>
    <scope>NUCLEOTIDE SEQUENCE</scope>
    <source>
        <strain evidence="3">27C</strain>
    </source>
</reference>
<dbReference type="RefSeq" id="WP_208007185.1">
    <property type="nucleotide sequence ID" value="NZ_CP071796.1"/>
</dbReference>
<protein>
    <submittedName>
        <fullName evidence="3">AbrB/MazE/SpoVT family DNA-binding domain-containing protein</fullName>
    </submittedName>
</protein>
<gene>
    <name evidence="3" type="ORF">J1M35_11470</name>
</gene>
<organism evidence="3 4">
    <name type="scientific">Ottowia testudinis</name>
    <dbReference type="NCBI Taxonomy" id="2816950"/>
    <lineage>
        <taxon>Bacteria</taxon>
        <taxon>Pseudomonadati</taxon>
        <taxon>Pseudomonadota</taxon>
        <taxon>Betaproteobacteria</taxon>
        <taxon>Burkholderiales</taxon>
        <taxon>Comamonadaceae</taxon>
        <taxon>Ottowia</taxon>
    </lineage>
</organism>
<accession>A0A975CDJ7</accession>
<dbReference type="SMART" id="SM00966">
    <property type="entry name" value="SpoVT_AbrB"/>
    <property type="match status" value="1"/>
</dbReference>
<evidence type="ECO:0000313" key="4">
    <source>
        <dbReference type="Proteomes" id="UP000663903"/>
    </source>
</evidence>
<dbReference type="EMBL" id="CP071796">
    <property type="protein sequence ID" value="QTD43776.1"/>
    <property type="molecule type" value="Genomic_DNA"/>
</dbReference>
<dbReference type="InterPro" id="IPR007159">
    <property type="entry name" value="SpoVT-AbrB_dom"/>
</dbReference>
<dbReference type="PROSITE" id="PS51740">
    <property type="entry name" value="SPOVT_ABRB"/>
    <property type="match status" value="1"/>
</dbReference>
<dbReference type="Proteomes" id="UP000663903">
    <property type="component" value="Chromosome"/>
</dbReference>
<keyword evidence="1 3" id="KW-0238">DNA-binding</keyword>
<dbReference type="Gene3D" id="2.10.260.10">
    <property type="match status" value="1"/>
</dbReference>
<evidence type="ECO:0000256" key="1">
    <source>
        <dbReference type="PROSITE-ProRule" id="PRU01076"/>
    </source>
</evidence>
<dbReference type="AlphaFoldDB" id="A0A975CDJ7"/>
<dbReference type="SUPFAM" id="SSF89447">
    <property type="entry name" value="AbrB/MazE/MraZ-like"/>
    <property type="match status" value="1"/>
</dbReference>
<feature type="domain" description="SpoVT-AbrB" evidence="2">
    <location>
        <begin position="17"/>
        <end position="57"/>
    </location>
</feature>
<keyword evidence="4" id="KW-1185">Reference proteome</keyword>
<name>A0A975CDJ7_9BURK</name>
<dbReference type="KEGG" id="otd:J1M35_11470"/>
<evidence type="ECO:0000259" key="2">
    <source>
        <dbReference type="PROSITE" id="PS51740"/>
    </source>
</evidence>
<dbReference type="GO" id="GO:0003677">
    <property type="term" value="F:DNA binding"/>
    <property type="evidence" value="ECO:0007669"/>
    <property type="project" value="UniProtKB-UniRule"/>
</dbReference>
<dbReference type="InterPro" id="IPR037914">
    <property type="entry name" value="SpoVT-AbrB_sf"/>
</dbReference>
<dbReference type="Pfam" id="PF04014">
    <property type="entry name" value="MazE_antitoxin"/>
    <property type="match status" value="1"/>
</dbReference>
<proteinExistence type="predicted"/>
<sequence length="99" mass="10872">MSAVPNDLQPAAAPRRVKFFRNGANQAVRIPREFELPGDEATVRREGDALIIEPVEPVYPKGSVAALQQALRKLQALGPIDEEFPDVDEGLLPLDDIEL</sequence>